<feature type="compositionally biased region" description="Basic and acidic residues" evidence="1">
    <location>
        <begin position="19"/>
        <end position="29"/>
    </location>
</feature>
<protein>
    <submittedName>
        <fullName evidence="2">Uncharacterized protein</fullName>
    </submittedName>
</protein>
<feature type="region of interest" description="Disordered" evidence="1">
    <location>
        <begin position="1"/>
        <end position="94"/>
    </location>
</feature>
<dbReference type="AlphaFoldDB" id="A0A3N4I786"/>
<feature type="compositionally biased region" description="Low complexity" evidence="1">
    <location>
        <begin position="140"/>
        <end position="152"/>
    </location>
</feature>
<gene>
    <name evidence="2" type="ORF">BJ508DRAFT_325973</name>
</gene>
<evidence type="ECO:0000313" key="2">
    <source>
        <dbReference type="EMBL" id="RPA81952.1"/>
    </source>
</evidence>
<accession>A0A3N4I786</accession>
<feature type="compositionally biased region" description="Polar residues" evidence="1">
    <location>
        <begin position="55"/>
        <end position="66"/>
    </location>
</feature>
<evidence type="ECO:0000313" key="3">
    <source>
        <dbReference type="Proteomes" id="UP000275078"/>
    </source>
</evidence>
<keyword evidence="3" id="KW-1185">Reference proteome</keyword>
<reference evidence="2 3" key="1">
    <citation type="journal article" date="2018" name="Nat. Ecol. Evol.">
        <title>Pezizomycetes genomes reveal the molecular basis of ectomycorrhizal truffle lifestyle.</title>
        <authorList>
            <person name="Murat C."/>
            <person name="Payen T."/>
            <person name="Noel B."/>
            <person name="Kuo A."/>
            <person name="Morin E."/>
            <person name="Chen J."/>
            <person name="Kohler A."/>
            <person name="Krizsan K."/>
            <person name="Balestrini R."/>
            <person name="Da Silva C."/>
            <person name="Montanini B."/>
            <person name="Hainaut M."/>
            <person name="Levati E."/>
            <person name="Barry K.W."/>
            <person name="Belfiori B."/>
            <person name="Cichocki N."/>
            <person name="Clum A."/>
            <person name="Dockter R.B."/>
            <person name="Fauchery L."/>
            <person name="Guy J."/>
            <person name="Iotti M."/>
            <person name="Le Tacon F."/>
            <person name="Lindquist E.A."/>
            <person name="Lipzen A."/>
            <person name="Malagnac F."/>
            <person name="Mello A."/>
            <person name="Molinier V."/>
            <person name="Miyauchi S."/>
            <person name="Poulain J."/>
            <person name="Riccioni C."/>
            <person name="Rubini A."/>
            <person name="Sitrit Y."/>
            <person name="Splivallo R."/>
            <person name="Traeger S."/>
            <person name="Wang M."/>
            <person name="Zifcakova L."/>
            <person name="Wipf D."/>
            <person name="Zambonelli A."/>
            <person name="Paolocci F."/>
            <person name="Nowrousian M."/>
            <person name="Ottonello S."/>
            <person name="Baldrian P."/>
            <person name="Spatafora J.W."/>
            <person name="Henrissat B."/>
            <person name="Nagy L.G."/>
            <person name="Aury J.M."/>
            <person name="Wincker P."/>
            <person name="Grigoriev I.V."/>
            <person name="Bonfante P."/>
            <person name="Martin F.M."/>
        </authorList>
    </citation>
    <scope>NUCLEOTIDE SEQUENCE [LARGE SCALE GENOMIC DNA]</scope>
    <source>
        <strain evidence="2 3">RN42</strain>
    </source>
</reference>
<feature type="compositionally biased region" description="Basic and acidic residues" evidence="1">
    <location>
        <begin position="1"/>
        <end position="10"/>
    </location>
</feature>
<feature type="compositionally biased region" description="Basic and acidic residues" evidence="1">
    <location>
        <begin position="160"/>
        <end position="169"/>
    </location>
</feature>
<proteinExistence type="predicted"/>
<sequence>MSDTKSRAPDCESATSSHTSKETCKKTSSEYEDESNEACIKPSSPSVEDLDSDEGSATNPNINSDFNAGAATDEDYNCSSEPEQILSSDETGDIDVEARLRLEIRLGEEMDLERQAYLINEWLEKAFELEDRRMGRDSEPLALAESASPAAEGQEGGNEDVEKSQREVTDAVSGVSDLIEEYKKLQQPSISRWFETCL</sequence>
<dbReference type="EMBL" id="ML119675">
    <property type="protein sequence ID" value="RPA81952.1"/>
    <property type="molecule type" value="Genomic_DNA"/>
</dbReference>
<evidence type="ECO:0000256" key="1">
    <source>
        <dbReference type="SAM" id="MobiDB-lite"/>
    </source>
</evidence>
<name>A0A3N4I786_ASCIM</name>
<feature type="compositionally biased region" description="Polar residues" evidence="1">
    <location>
        <begin position="77"/>
        <end position="89"/>
    </location>
</feature>
<dbReference type="Proteomes" id="UP000275078">
    <property type="component" value="Unassembled WGS sequence"/>
</dbReference>
<organism evidence="2 3">
    <name type="scientific">Ascobolus immersus RN42</name>
    <dbReference type="NCBI Taxonomy" id="1160509"/>
    <lineage>
        <taxon>Eukaryota</taxon>
        <taxon>Fungi</taxon>
        <taxon>Dikarya</taxon>
        <taxon>Ascomycota</taxon>
        <taxon>Pezizomycotina</taxon>
        <taxon>Pezizomycetes</taxon>
        <taxon>Pezizales</taxon>
        <taxon>Ascobolaceae</taxon>
        <taxon>Ascobolus</taxon>
    </lineage>
</organism>
<feature type="region of interest" description="Disordered" evidence="1">
    <location>
        <begin position="133"/>
        <end position="172"/>
    </location>
</feature>